<evidence type="ECO:0000256" key="1">
    <source>
        <dbReference type="ARBA" id="ARBA00000085"/>
    </source>
</evidence>
<evidence type="ECO:0000313" key="11">
    <source>
        <dbReference type="EMBL" id="PKD42881.1"/>
    </source>
</evidence>
<dbReference type="RefSeq" id="WP_101073934.1">
    <property type="nucleotide sequence ID" value="NZ_PISP01000004.1"/>
</dbReference>
<evidence type="ECO:0000256" key="7">
    <source>
        <dbReference type="ARBA" id="ARBA00022840"/>
    </source>
</evidence>
<keyword evidence="5" id="KW-0547">Nucleotide-binding</keyword>
<evidence type="ECO:0000256" key="9">
    <source>
        <dbReference type="SAM" id="SignalP"/>
    </source>
</evidence>
<dbReference type="Gene3D" id="3.30.450.20">
    <property type="entry name" value="PAS domain"/>
    <property type="match status" value="1"/>
</dbReference>
<evidence type="ECO:0000256" key="8">
    <source>
        <dbReference type="SAM" id="Phobius"/>
    </source>
</evidence>
<keyword evidence="6" id="KW-0418">Kinase</keyword>
<keyword evidence="3" id="KW-0597">Phosphoprotein</keyword>
<dbReference type="OrthoDB" id="1523170at2"/>
<comment type="catalytic activity">
    <reaction evidence="1">
        <text>ATP + protein L-histidine = ADP + protein N-phospho-L-histidine.</text>
        <dbReference type="EC" id="2.7.13.3"/>
    </reaction>
</comment>
<dbReference type="EC" id="2.7.13.3" evidence="2"/>
<dbReference type="PANTHER" id="PTHR41523:SF8">
    <property type="entry name" value="ETHYLENE RESPONSE SENSOR PROTEIN"/>
    <property type="match status" value="1"/>
</dbReference>
<feature type="domain" description="Histidine kinase" evidence="10">
    <location>
        <begin position="292"/>
        <end position="486"/>
    </location>
</feature>
<keyword evidence="9" id="KW-0732">Signal</keyword>
<dbReference type="AlphaFoldDB" id="A0A2N0VFA7"/>
<gene>
    <name evidence="11" type="ORF">CWD77_12560</name>
</gene>
<evidence type="ECO:0000256" key="3">
    <source>
        <dbReference type="ARBA" id="ARBA00022553"/>
    </source>
</evidence>
<sequence length="486" mass="54483">MLFLNYQADKFLTLTTLLLLFLLNSTVFAQSETDSISTYSQIRSNNNGDGQPDLFGKKVITTGIANSPSGVFHEQYLQMFIQDDSSGISIFSYNIDDPIVPGDSLVVWGAVDSYNGLVEVEADSYRVYQNRSVPRPINLTDLISNPADYLGVLAKGDGVITEKGSTYNGKYVIISPDESPDSIMVYVSNFHVSFSEFNFDILSVGDEIAVQGVITEYNPEFPGQKNYKLFLRTPQDLSYIGLPAYYKNLIFWSIIGLIIIALIWYLILRYRVESKTKEIRFSLQQKELLLKEIHHRVKNSLSIVSGLLEIQSSSAENEETIRMLQNSQTRIQSIALIHDKLYKTESLSDIDLDVYIKDLVESVHRTFTELNDSVSLFFDLDPVQIDSSRVIYCGLLINELVVNSFKHAFNGNSDGKLSVTLKKNKNHTVLTVSDNGPGLPHNFNPNHEHGLGSMLINSFAENLNAEIKISEPEEGGASFSFTFPDL</sequence>
<feature type="signal peptide" evidence="9">
    <location>
        <begin position="1"/>
        <end position="29"/>
    </location>
</feature>
<dbReference type="PANTHER" id="PTHR41523">
    <property type="entry name" value="TWO-COMPONENT SYSTEM SENSOR PROTEIN"/>
    <property type="match status" value="1"/>
</dbReference>
<dbReference type="PROSITE" id="PS50109">
    <property type="entry name" value="HIS_KIN"/>
    <property type="match status" value="1"/>
</dbReference>
<feature type="transmembrane region" description="Helical" evidence="8">
    <location>
        <begin position="249"/>
        <end position="268"/>
    </location>
</feature>
<organism evidence="11 12">
    <name type="scientific">Rhodohalobacter barkolensis</name>
    <dbReference type="NCBI Taxonomy" id="2053187"/>
    <lineage>
        <taxon>Bacteria</taxon>
        <taxon>Pseudomonadati</taxon>
        <taxon>Balneolota</taxon>
        <taxon>Balneolia</taxon>
        <taxon>Balneolales</taxon>
        <taxon>Balneolaceae</taxon>
        <taxon>Rhodohalobacter</taxon>
    </lineage>
</organism>
<dbReference type="InterPro" id="IPR011495">
    <property type="entry name" value="Sig_transdc_His_kin_sub2_dim/P"/>
</dbReference>
<name>A0A2N0VFA7_9BACT</name>
<evidence type="ECO:0000256" key="5">
    <source>
        <dbReference type="ARBA" id="ARBA00022741"/>
    </source>
</evidence>
<keyword evidence="4" id="KW-0808">Transferase</keyword>
<dbReference type="Pfam" id="PF07568">
    <property type="entry name" value="HisKA_2"/>
    <property type="match status" value="1"/>
</dbReference>
<dbReference type="Proteomes" id="UP000233398">
    <property type="component" value="Unassembled WGS sequence"/>
</dbReference>
<dbReference type="GO" id="GO:0004673">
    <property type="term" value="F:protein histidine kinase activity"/>
    <property type="evidence" value="ECO:0007669"/>
    <property type="project" value="UniProtKB-EC"/>
</dbReference>
<feature type="chain" id="PRO_5014890290" description="histidine kinase" evidence="9">
    <location>
        <begin position="30"/>
        <end position="486"/>
    </location>
</feature>
<keyword evidence="12" id="KW-1185">Reference proteome</keyword>
<dbReference type="EMBL" id="PISP01000004">
    <property type="protein sequence ID" value="PKD42881.1"/>
    <property type="molecule type" value="Genomic_DNA"/>
</dbReference>
<dbReference type="GO" id="GO:0005524">
    <property type="term" value="F:ATP binding"/>
    <property type="evidence" value="ECO:0007669"/>
    <property type="project" value="UniProtKB-KW"/>
</dbReference>
<comment type="caution">
    <text evidence="11">The sequence shown here is derived from an EMBL/GenBank/DDBJ whole genome shotgun (WGS) entry which is preliminary data.</text>
</comment>
<evidence type="ECO:0000256" key="6">
    <source>
        <dbReference type="ARBA" id="ARBA00022777"/>
    </source>
</evidence>
<dbReference type="Pfam" id="PF02518">
    <property type="entry name" value="HATPase_c"/>
    <property type="match status" value="1"/>
</dbReference>
<accession>A0A2N0VFA7</accession>
<evidence type="ECO:0000259" key="10">
    <source>
        <dbReference type="PROSITE" id="PS50109"/>
    </source>
</evidence>
<dbReference type="SMART" id="SM00387">
    <property type="entry name" value="HATPase_c"/>
    <property type="match status" value="1"/>
</dbReference>
<keyword evidence="8" id="KW-1133">Transmembrane helix</keyword>
<evidence type="ECO:0000256" key="2">
    <source>
        <dbReference type="ARBA" id="ARBA00012438"/>
    </source>
</evidence>
<keyword evidence="8" id="KW-0812">Transmembrane</keyword>
<protein>
    <recommendedName>
        <fullName evidence="2">histidine kinase</fullName>
        <ecNumber evidence="2">2.7.13.3</ecNumber>
    </recommendedName>
</protein>
<evidence type="ECO:0000256" key="4">
    <source>
        <dbReference type="ARBA" id="ARBA00022679"/>
    </source>
</evidence>
<keyword evidence="8" id="KW-0472">Membrane</keyword>
<dbReference type="InterPro" id="IPR003594">
    <property type="entry name" value="HATPase_dom"/>
</dbReference>
<dbReference type="Gene3D" id="3.30.565.10">
    <property type="entry name" value="Histidine kinase-like ATPase, C-terminal domain"/>
    <property type="match status" value="1"/>
</dbReference>
<dbReference type="InterPro" id="IPR036890">
    <property type="entry name" value="HATPase_C_sf"/>
</dbReference>
<dbReference type="InterPro" id="IPR005467">
    <property type="entry name" value="His_kinase_dom"/>
</dbReference>
<keyword evidence="7" id="KW-0067">ATP-binding</keyword>
<reference evidence="11 12" key="1">
    <citation type="submission" date="2017-11" db="EMBL/GenBank/DDBJ databases">
        <title>Rhodohalobacter 15182 sp. nov., isolated from a salt lake.</title>
        <authorList>
            <person name="Han S."/>
        </authorList>
    </citation>
    <scope>NUCLEOTIDE SEQUENCE [LARGE SCALE GENOMIC DNA]</scope>
    <source>
        <strain evidence="11 12">15182</strain>
    </source>
</reference>
<proteinExistence type="predicted"/>
<dbReference type="SUPFAM" id="SSF55874">
    <property type="entry name" value="ATPase domain of HSP90 chaperone/DNA topoisomerase II/histidine kinase"/>
    <property type="match status" value="1"/>
</dbReference>
<evidence type="ECO:0000313" key="12">
    <source>
        <dbReference type="Proteomes" id="UP000233398"/>
    </source>
</evidence>